<dbReference type="PANTHER" id="PTHR14859:SF15">
    <property type="entry name" value="ENDONUCLEASE_EXONUCLEASE_PHOSPHATASE DOMAIN-CONTAINING PROTEIN"/>
    <property type="match status" value="1"/>
</dbReference>
<proteinExistence type="predicted"/>
<name>A0AAP6ZS39_PAEAL</name>
<organism evidence="2 3">
    <name type="scientific">Paenibacillus alvei</name>
    <name type="common">Bacillus alvei</name>
    <dbReference type="NCBI Taxonomy" id="44250"/>
    <lineage>
        <taxon>Bacteria</taxon>
        <taxon>Bacillati</taxon>
        <taxon>Bacillota</taxon>
        <taxon>Bacilli</taxon>
        <taxon>Bacillales</taxon>
        <taxon>Paenibacillaceae</taxon>
        <taxon>Paenibacillus</taxon>
    </lineage>
</organism>
<comment type="caution">
    <text evidence="2">The sequence shown here is derived from an EMBL/GenBank/DDBJ whole genome shotgun (WGS) entry which is preliminary data.</text>
</comment>
<accession>A0AAP6ZS39</accession>
<protein>
    <submittedName>
        <fullName evidence="2">Endonuclease</fullName>
    </submittedName>
</protein>
<evidence type="ECO:0000313" key="2">
    <source>
        <dbReference type="EMBL" id="NOJ69424.1"/>
    </source>
</evidence>
<dbReference type="Pfam" id="PF03372">
    <property type="entry name" value="Exo_endo_phos"/>
    <property type="match status" value="1"/>
</dbReference>
<keyword evidence="2" id="KW-0255">Endonuclease</keyword>
<dbReference type="GO" id="GO:0004519">
    <property type="term" value="F:endonuclease activity"/>
    <property type="evidence" value="ECO:0007669"/>
    <property type="project" value="UniProtKB-KW"/>
</dbReference>
<dbReference type="InterPro" id="IPR036691">
    <property type="entry name" value="Endo/exonu/phosph_ase_sf"/>
</dbReference>
<dbReference type="PANTHER" id="PTHR14859">
    <property type="entry name" value="CALCOFLUOR WHITE HYPERSENSITIVE PROTEIN PRECURSOR"/>
    <property type="match status" value="1"/>
</dbReference>
<evidence type="ECO:0000313" key="3">
    <source>
        <dbReference type="Proteomes" id="UP000552038"/>
    </source>
</evidence>
<dbReference type="SUPFAM" id="SSF56219">
    <property type="entry name" value="DNase I-like"/>
    <property type="match status" value="1"/>
</dbReference>
<gene>
    <name evidence="2" type="ORF">HMI46_02470</name>
</gene>
<dbReference type="GO" id="GO:0006506">
    <property type="term" value="P:GPI anchor biosynthetic process"/>
    <property type="evidence" value="ECO:0007669"/>
    <property type="project" value="TreeGrafter"/>
</dbReference>
<keyword evidence="2" id="KW-0540">Nuclease</keyword>
<sequence>MSTSQISLTVMSYNIQHGEGMDHVYDVSRIAGVISASGADIIGLQEVDRYFSARSNYEDTIAMLAEQLGMHWCYGANVVRAPEPGRTEQREYGTAILSKYKILSHQNHLLSSDKSEQRSLLAAVLDVGGEILHMYNTHLGLEQPERVAQVREILSIASRKSEPCIVTGDFNAHPDSIEVAEMSSAFRSAFAGELETYTFPAGDAVEMLDYIFVNDCLELSNDRTVIQSLASDHYPIAAKLLL</sequence>
<dbReference type="AlphaFoldDB" id="A0AAP6ZS39"/>
<dbReference type="RefSeq" id="WP_171414729.1">
    <property type="nucleotide sequence ID" value="NZ_JABFOR010000002.1"/>
</dbReference>
<dbReference type="InterPro" id="IPR005135">
    <property type="entry name" value="Endo/exonuclease/phosphatase"/>
</dbReference>
<dbReference type="InterPro" id="IPR051916">
    <property type="entry name" value="GPI-anchor_lipid_remodeler"/>
</dbReference>
<feature type="domain" description="Endonuclease/exonuclease/phosphatase" evidence="1">
    <location>
        <begin position="11"/>
        <end position="233"/>
    </location>
</feature>
<dbReference type="Proteomes" id="UP000552038">
    <property type="component" value="Unassembled WGS sequence"/>
</dbReference>
<reference evidence="2 3" key="1">
    <citation type="submission" date="2020-05" db="EMBL/GenBank/DDBJ databases">
        <title>Whole genome sequencing and identification of novel metabolites from Paenibacillus alvei strain JR949.</title>
        <authorList>
            <person name="Rajendhran J."/>
            <person name="Sree Pranav P."/>
            <person name="Mahalakshmi B."/>
            <person name="Karthikeyan R."/>
        </authorList>
    </citation>
    <scope>NUCLEOTIDE SEQUENCE [LARGE SCALE GENOMIC DNA]</scope>
    <source>
        <strain evidence="2 3">JR949</strain>
    </source>
</reference>
<evidence type="ECO:0000259" key="1">
    <source>
        <dbReference type="Pfam" id="PF03372"/>
    </source>
</evidence>
<dbReference type="GO" id="GO:0016020">
    <property type="term" value="C:membrane"/>
    <property type="evidence" value="ECO:0007669"/>
    <property type="project" value="GOC"/>
</dbReference>
<dbReference type="Gene3D" id="3.60.10.10">
    <property type="entry name" value="Endonuclease/exonuclease/phosphatase"/>
    <property type="match status" value="1"/>
</dbReference>
<dbReference type="EMBL" id="JABFOR010000002">
    <property type="protein sequence ID" value="NOJ69424.1"/>
    <property type="molecule type" value="Genomic_DNA"/>
</dbReference>
<keyword evidence="2" id="KW-0378">Hydrolase</keyword>